<dbReference type="PROSITE" id="PS00409">
    <property type="entry name" value="PROKAR_NTER_METHYL"/>
    <property type="match status" value="1"/>
</dbReference>
<keyword evidence="3" id="KW-1185">Reference proteome</keyword>
<dbReference type="RefSeq" id="WP_109321026.1">
    <property type="nucleotide sequence ID" value="NZ_QFWT01000012.1"/>
</dbReference>
<dbReference type="EMBL" id="QFWT01000012">
    <property type="protein sequence ID" value="PWI32015.1"/>
    <property type="molecule type" value="Genomic_DNA"/>
</dbReference>
<dbReference type="Pfam" id="PF07963">
    <property type="entry name" value="N_methyl"/>
    <property type="match status" value="1"/>
</dbReference>
<keyword evidence="1" id="KW-0472">Membrane</keyword>
<reference evidence="2 3" key="1">
    <citation type="submission" date="2018-05" db="EMBL/GenBank/DDBJ databases">
        <title>Vibrio limimaris sp. nov., isolated from marine sediment.</title>
        <authorList>
            <person name="Li C.-M."/>
        </authorList>
    </citation>
    <scope>NUCLEOTIDE SEQUENCE [LARGE SCALE GENOMIC DNA]</scope>
    <source>
        <strain evidence="2 3">E4404</strain>
    </source>
</reference>
<feature type="transmembrane region" description="Helical" evidence="1">
    <location>
        <begin position="6"/>
        <end position="31"/>
    </location>
</feature>
<dbReference type="SUPFAM" id="SSF54523">
    <property type="entry name" value="Pili subunits"/>
    <property type="match status" value="1"/>
</dbReference>
<dbReference type="NCBIfam" id="TIGR02532">
    <property type="entry name" value="IV_pilin_GFxxxE"/>
    <property type="match status" value="1"/>
</dbReference>
<proteinExistence type="predicted"/>
<name>A0A2U3B5M5_9VIBR</name>
<dbReference type="InterPro" id="IPR045584">
    <property type="entry name" value="Pilin-like"/>
</dbReference>
<gene>
    <name evidence="2" type="ORF">DI392_17705</name>
</gene>
<evidence type="ECO:0000256" key="1">
    <source>
        <dbReference type="SAM" id="Phobius"/>
    </source>
</evidence>
<evidence type="ECO:0000313" key="3">
    <source>
        <dbReference type="Proteomes" id="UP000245362"/>
    </source>
</evidence>
<organism evidence="2 3">
    <name type="scientific">Vibrio albus</name>
    <dbReference type="NCBI Taxonomy" id="2200953"/>
    <lineage>
        <taxon>Bacteria</taxon>
        <taxon>Pseudomonadati</taxon>
        <taxon>Pseudomonadota</taxon>
        <taxon>Gammaproteobacteria</taxon>
        <taxon>Vibrionales</taxon>
        <taxon>Vibrionaceae</taxon>
        <taxon>Vibrio</taxon>
    </lineage>
</organism>
<dbReference type="OrthoDB" id="5902365at2"/>
<protein>
    <submittedName>
        <fullName evidence="2">MSHA biogenesis protein MshA</fullName>
    </submittedName>
</protein>
<dbReference type="Proteomes" id="UP000245362">
    <property type="component" value="Unassembled WGS sequence"/>
</dbReference>
<accession>A0A2U3B5M5</accession>
<sequence>MKKQGGFTLIELVVVIVILGILAVTAAPKFLDMQGEARKGVLNGVKGAMQGSAGMIYAKSAINGEEGVAADATTTPSVSADGTTINTHYGYPVPKNTNGIGDTLDLDADNLQLVEDSDNDTLYVIFSGASTDITAITAANCHVSYKMVDSGTSADKEPTIVVNADGC</sequence>
<dbReference type="Gene3D" id="3.30.700.10">
    <property type="entry name" value="Glycoprotein, Type 4 Pilin"/>
    <property type="match status" value="1"/>
</dbReference>
<evidence type="ECO:0000313" key="2">
    <source>
        <dbReference type="EMBL" id="PWI32015.1"/>
    </source>
</evidence>
<keyword evidence="1" id="KW-0812">Transmembrane</keyword>
<keyword evidence="1" id="KW-1133">Transmembrane helix</keyword>
<dbReference type="InterPro" id="IPR012902">
    <property type="entry name" value="N_methyl_site"/>
</dbReference>
<dbReference type="AlphaFoldDB" id="A0A2U3B5M5"/>
<comment type="caution">
    <text evidence="2">The sequence shown here is derived from an EMBL/GenBank/DDBJ whole genome shotgun (WGS) entry which is preliminary data.</text>
</comment>